<organism evidence="11 12">
    <name type="scientific">Paspalum notatum var. saurae</name>
    <dbReference type="NCBI Taxonomy" id="547442"/>
    <lineage>
        <taxon>Eukaryota</taxon>
        <taxon>Viridiplantae</taxon>
        <taxon>Streptophyta</taxon>
        <taxon>Embryophyta</taxon>
        <taxon>Tracheophyta</taxon>
        <taxon>Spermatophyta</taxon>
        <taxon>Magnoliopsida</taxon>
        <taxon>Liliopsida</taxon>
        <taxon>Poales</taxon>
        <taxon>Poaceae</taxon>
        <taxon>PACMAD clade</taxon>
        <taxon>Panicoideae</taxon>
        <taxon>Andropogonodae</taxon>
        <taxon>Paspaleae</taxon>
        <taxon>Paspalinae</taxon>
        <taxon>Paspalum</taxon>
    </lineage>
</organism>
<feature type="region of interest" description="Disordered" evidence="7">
    <location>
        <begin position="587"/>
        <end position="659"/>
    </location>
</feature>
<keyword evidence="9" id="KW-0732">Signal</keyword>
<dbReference type="InterPro" id="IPR032675">
    <property type="entry name" value="LRR_dom_sf"/>
</dbReference>
<reference evidence="11 12" key="1">
    <citation type="submission" date="2024-02" db="EMBL/GenBank/DDBJ databases">
        <title>High-quality chromosome-scale genome assembly of Pensacola bahiagrass (Paspalum notatum Flugge var. saurae).</title>
        <authorList>
            <person name="Vega J.M."/>
            <person name="Podio M."/>
            <person name="Orjuela J."/>
            <person name="Siena L.A."/>
            <person name="Pessino S.C."/>
            <person name="Combes M.C."/>
            <person name="Mariac C."/>
            <person name="Albertini E."/>
            <person name="Pupilli F."/>
            <person name="Ortiz J.P.A."/>
            <person name="Leblanc O."/>
        </authorList>
    </citation>
    <scope>NUCLEOTIDE SEQUENCE [LARGE SCALE GENOMIC DNA]</scope>
    <source>
        <strain evidence="11">R1</strain>
        <tissue evidence="11">Leaf</tissue>
    </source>
</reference>
<dbReference type="AlphaFoldDB" id="A0AAQ3TPT4"/>
<feature type="transmembrane region" description="Helical" evidence="8">
    <location>
        <begin position="269"/>
        <end position="292"/>
    </location>
</feature>
<dbReference type="Pfam" id="PF13855">
    <property type="entry name" value="LRR_8"/>
    <property type="match status" value="1"/>
</dbReference>
<gene>
    <name evidence="11" type="ORF">U9M48_025059</name>
</gene>
<dbReference type="InterPro" id="IPR001611">
    <property type="entry name" value="Leu-rich_rpt"/>
</dbReference>
<feature type="compositionally biased region" description="Basic and acidic residues" evidence="7">
    <location>
        <begin position="492"/>
        <end position="502"/>
    </location>
</feature>
<evidence type="ECO:0000313" key="12">
    <source>
        <dbReference type="Proteomes" id="UP001341281"/>
    </source>
</evidence>
<keyword evidence="6 8" id="KW-0472">Membrane</keyword>
<dbReference type="Pfam" id="PF07714">
    <property type="entry name" value="PK_Tyr_Ser-Thr"/>
    <property type="match status" value="1"/>
</dbReference>
<evidence type="ECO:0000256" key="7">
    <source>
        <dbReference type="SAM" id="MobiDB-lite"/>
    </source>
</evidence>
<name>A0AAQ3TPT4_PASNO</name>
<evidence type="ECO:0000256" key="5">
    <source>
        <dbReference type="ARBA" id="ARBA00022989"/>
    </source>
</evidence>
<evidence type="ECO:0000256" key="3">
    <source>
        <dbReference type="ARBA" id="ARBA00022692"/>
    </source>
</evidence>
<dbReference type="Gene3D" id="3.30.200.20">
    <property type="entry name" value="Phosphorylase Kinase, domain 1"/>
    <property type="match status" value="1"/>
</dbReference>
<comment type="subcellular location">
    <subcellularLocation>
        <location evidence="1">Membrane</location>
    </subcellularLocation>
</comment>
<keyword evidence="4" id="KW-0677">Repeat</keyword>
<protein>
    <recommendedName>
        <fullName evidence="10">Protein kinase domain-containing protein</fullName>
    </recommendedName>
</protein>
<dbReference type="InterPro" id="IPR011009">
    <property type="entry name" value="Kinase-like_dom_sf"/>
</dbReference>
<keyword evidence="12" id="KW-1185">Reference proteome</keyword>
<feature type="signal peptide" evidence="9">
    <location>
        <begin position="1"/>
        <end position="25"/>
    </location>
</feature>
<dbReference type="InterPro" id="IPR000719">
    <property type="entry name" value="Prot_kinase_dom"/>
</dbReference>
<dbReference type="Proteomes" id="UP001341281">
    <property type="component" value="Chromosome 05"/>
</dbReference>
<evidence type="ECO:0000256" key="8">
    <source>
        <dbReference type="SAM" id="Phobius"/>
    </source>
</evidence>
<keyword evidence="2" id="KW-0433">Leucine-rich repeat</keyword>
<dbReference type="PANTHER" id="PTHR48007:SF84">
    <property type="entry name" value="(WILD MALAYSIAN BANANA) HYPOTHETICAL PROTEIN"/>
    <property type="match status" value="1"/>
</dbReference>
<feature type="region of interest" description="Disordered" evidence="7">
    <location>
        <begin position="482"/>
        <end position="537"/>
    </location>
</feature>
<keyword evidence="5 8" id="KW-1133">Transmembrane helix</keyword>
<evidence type="ECO:0000313" key="11">
    <source>
        <dbReference type="EMBL" id="WVZ77161.1"/>
    </source>
</evidence>
<evidence type="ECO:0000256" key="4">
    <source>
        <dbReference type="ARBA" id="ARBA00022737"/>
    </source>
</evidence>
<evidence type="ECO:0000256" key="6">
    <source>
        <dbReference type="ARBA" id="ARBA00023136"/>
    </source>
</evidence>
<feature type="domain" description="Protein kinase" evidence="10">
    <location>
        <begin position="584"/>
        <end position="870"/>
    </location>
</feature>
<sequence>MPLRSAACRLLLLLLLAATVAAVAAAGSNSSLNCTFRDGDTVRAAFLNVTNFPLPLPGRRACRPLRRLLFPSRNLTGAVGWAALGNLSSLLTVDLSGNSLDGTVDAAFWRAPLLRAVDVSRNRLQGALRFPDDRPSARLAALNASGNGLASVDGVAALAGSLASLDVSRNAIGVVPEGLPNLTRVQWLDLSSNNMTGRFPTDLPPLDGLEFLNISYNNFSGTVDAGTFRKFGPSAFLHAGDALQLMMMDDTGAATGGGSKRKRKRAVTIALASAGAAAAALAILAAACVLLARGRRRRRKDKDGKAAVWEDEEVVVGAVKVAAAAPVVVLERPLMELTLADLAAATSGFGCESQLAEAGARSGAAYRAVLPGDLHVVVRVVEGPVAGVADDGDDAAAAAGLREIARLRHPNILPLFGYCIAAPTSGSARTVNLAFLSSLGQLGQQCAPCGSLPGLPSCPSYFAFCRRRGGLWPLHPSPPCINEGSGRHHRRNEGEGERDPPPRRGKAGDAAAAVRRGGRHRRYDMGETPSPPTKPVADTARIAPTLLLLALRSAPPRGGGATPAPVARNLSPAEEGLAAARIRWRSSRWRGSGGGGALSVSTPPTPRGSRRPSSSSLHSTPPREREATPAPAASRGSPTKEGLTTAWIRWRKGSPSGAKKRGKQKLLLFEFMEKGDLHRWLHELPVGSMDTEDIGIDTMDALEDVSSRKPAGDWPTRFRIILGIARGLAFLHQASIVHGHLVPTNVLLGDDMEPRISDFLGGGDGGETAEGDVYRFGALLFELVSGQARWNDASTSWARGVIRNRKGLNLVDERLMRDEGTAAGAAAAAAAEREMAECLQVGFLCTAGAPEKRPAMQQVVGLLKDIRPAS</sequence>
<evidence type="ECO:0000256" key="2">
    <source>
        <dbReference type="ARBA" id="ARBA00022614"/>
    </source>
</evidence>
<evidence type="ECO:0000256" key="1">
    <source>
        <dbReference type="ARBA" id="ARBA00004370"/>
    </source>
</evidence>
<keyword evidence="3 8" id="KW-0812">Transmembrane</keyword>
<dbReference type="Gene3D" id="3.80.10.10">
    <property type="entry name" value="Ribonuclease Inhibitor"/>
    <property type="match status" value="1"/>
</dbReference>
<dbReference type="PROSITE" id="PS50011">
    <property type="entry name" value="PROTEIN_KINASE_DOM"/>
    <property type="match status" value="1"/>
</dbReference>
<dbReference type="GO" id="GO:0016020">
    <property type="term" value="C:membrane"/>
    <property type="evidence" value="ECO:0007669"/>
    <property type="project" value="UniProtKB-SubCell"/>
</dbReference>
<feature type="compositionally biased region" description="Low complexity" evidence="7">
    <location>
        <begin position="611"/>
        <end position="620"/>
    </location>
</feature>
<dbReference type="PANTHER" id="PTHR48007">
    <property type="entry name" value="LEUCINE-RICH REPEAT RECEPTOR-LIKE PROTEIN KINASE PXC1"/>
    <property type="match status" value="1"/>
</dbReference>
<accession>A0AAQ3TPT4</accession>
<dbReference type="InterPro" id="IPR001245">
    <property type="entry name" value="Ser-Thr/Tyr_kinase_cat_dom"/>
</dbReference>
<dbReference type="GO" id="GO:0004672">
    <property type="term" value="F:protein kinase activity"/>
    <property type="evidence" value="ECO:0007669"/>
    <property type="project" value="InterPro"/>
</dbReference>
<evidence type="ECO:0000259" key="10">
    <source>
        <dbReference type="PROSITE" id="PS50011"/>
    </source>
</evidence>
<feature type="chain" id="PRO_5042969315" description="Protein kinase domain-containing protein" evidence="9">
    <location>
        <begin position="26"/>
        <end position="870"/>
    </location>
</feature>
<dbReference type="EMBL" id="CP144749">
    <property type="protein sequence ID" value="WVZ77161.1"/>
    <property type="molecule type" value="Genomic_DNA"/>
</dbReference>
<proteinExistence type="predicted"/>
<dbReference type="SUPFAM" id="SSF56112">
    <property type="entry name" value="Protein kinase-like (PK-like)"/>
    <property type="match status" value="1"/>
</dbReference>
<dbReference type="Gene3D" id="1.10.510.10">
    <property type="entry name" value="Transferase(Phosphotransferase) domain 1"/>
    <property type="match status" value="2"/>
</dbReference>
<dbReference type="InterPro" id="IPR046959">
    <property type="entry name" value="PRK1-6/SRF4-like"/>
</dbReference>
<dbReference type="SUPFAM" id="SSF52058">
    <property type="entry name" value="L domain-like"/>
    <property type="match status" value="1"/>
</dbReference>
<evidence type="ECO:0000256" key="9">
    <source>
        <dbReference type="SAM" id="SignalP"/>
    </source>
</evidence>
<dbReference type="GO" id="GO:0005524">
    <property type="term" value="F:ATP binding"/>
    <property type="evidence" value="ECO:0007669"/>
    <property type="project" value="InterPro"/>
</dbReference>